<dbReference type="InterPro" id="IPR038770">
    <property type="entry name" value="Na+/solute_symporter_sf"/>
</dbReference>
<protein>
    <submittedName>
        <fullName evidence="6">Bile acid:sodium symporter family protein</fullName>
    </submittedName>
</protein>
<comment type="caution">
    <text evidence="6">The sequence shown here is derived from an EMBL/GenBank/DDBJ whole genome shotgun (WGS) entry which is preliminary data.</text>
</comment>
<keyword evidence="2 5" id="KW-0812">Transmembrane</keyword>
<evidence type="ECO:0000256" key="4">
    <source>
        <dbReference type="ARBA" id="ARBA00023136"/>
    </source>
</evidence>
<feature type="transmembrane region" description="Helical" evidence="5">
    <location>
        <begin position="49"/>
        <end position="72"/>
    </location>
</feature>
<feature type="transmembrane region" description="Helical" evidence="5">
    <location>
        <begin position="245"/>
        <end position="266"/>
    </location>
</feature>
<gene>
    <name evidence="6" type="ORF">NU887_20335</name>
</gene>
<keyword evidence="7" id="KW-1185">Reference proteome</keyword>
<sequence length="309" mass="34150">MIEALDSSTLNFNQDSLFLLNISLAIIMFGVALELRMVDFKYIAKNPKAFWLGIFSQFFFLPFLTLLLVYLISPPPSVALGMFLVAACPGGNVSNFLTHLAKGNTALSVSLTAFSTGFSIFITPFNFALWSSFYGPTANLLQEISLSYFDVFQTVALILGIPLILGMLVNNRFPNWSAKATKILKPVSILIFAAFVVIAFLGNYDLFLKFIGLIFLWVLGHNFVAFFSGYSIAKIGRLNLADTKTLTIETGIQNSGLALVLIFTYFEGLGGMAIIAAWWGIWHIISGMSLAMFWKRIKETNPVPITQKG</sequence>
<dbReference type="GO" id="GO:0016020">
    <property type="term" value="C:membrane"/>
    <property type="evidence" value="ECO:0007669"/>
    <property type="project" value="UniProtKB-SubCell"/>
</dbReference>
<feature type="transmembrane region" description="Helical" evidence="5">
    <location>
        <begin position="78"/>
        <end position="97"/>
    </location>
</feature>
<dbReference type="PANTHER" id="PTHR10361">
    <property type="entry name" value="SODIUM-BILE ACID COTRANSPORTER"/>
    <property type="match status" value="1"/>
</dbReference>
<feature type="transmembrane region" description="Helical" evidence="5">
    <location>
        <begin position="17"/>
        <end position="37"/>
    </location>
</feature>
<dbReference type="InterPro" id="IPR004710">
    <property type="entry name" value="Bilac:Na_transpt"/>
</dbReference>
<evidence type="ECO:0000256" key="3">
    <source>
        <dbReference type="ARBA" id="ARBA00022989"/>
    </source>
</evidence>
<feature type="transmembrane region" description="Helical" evidence="5">
    <location>
        <begin position="272"/>
        <end position="294"/>
    </location>
</feature>
<feature type="transmembrane region" description="Helical" evidence="5">
    <location>
        <begin position="151"/>
        <end position="171"/>
    </location>
</feature>
<dbReference type="RefSeq" id="WP_258425231.1">
    <property type="nucleotide sequence ID" value="NZ_JANAEZ010000003.1"/>
</dbReference>
<feature type="transmembrane region" description="Helical" evidence="5">
    <location>
        <begin position="109"/>
        <end position="131"/>
    </location>
</feature>
<dbReference type="InterPro" id="IPR002657">
    <property type="entry name" value="BilAc:Na_symport/Acr3"/>
</dbReference>
<dbReference type="PANTHER" id="PTHR10361:SF28">
    <property type="entry name" value="P3 PROTEIN-RELATED"/>
    <property type="match status" value="1"/>
</dbReference>
<reference evidence="6" key="1">
    <citation type="submission" date="2022-08" db="EMBL/GenBank/DDBJ databases">
        <authorList>
            <person name="Zhang D."/>
        </authorList>
    </citation>
    <scope>NUCLEOTIDE SEQUENCE</scope>
    <source>
        <strain evidence="6">XJ19-11</strain>
    </source>
</reference>
<dbReference type="Pfam" id="PF01758">
    <property type="entry name" value="SBF"/>
    <property type="match status" value="1"/>
</dbReference>
<name>A0A9X2P746_9BACT</name>
<evidence type="ECO:0000256" key="1">
    <source>
        <dbReference type="ARBA" id="ARBA00004141"/>
    </source>
</evidence>
<feature type="transmembrane region" description="Helical" evidence="5">
    <location>
        <begin position="183"/>
        <end position="204"/>
    </location>
</feature>
<accession>A0A9X2P746</accession>
<evidence type="ECO:0000313" key="7">
    <source>
        <dbReference type="Proteomes" id="UP001142175"/>
    </source>
</evidence>
<keyword evidence="4 5" id="KW-0472">Membrane</keyword>
<evidence type="ECO:0000256" key="5">
    <source>
        <dbReference type="SAM" id="Phobius"/>
    </source>
</evidence>
<comment type="subcellular location">
    <subcellularLocation>
        <location evidence="1">Membrane</location>
        <topology evidence="1">Multi-pass membrane protein</topology>
    </subcellularLocation>
</comment>
<dbReference type="Gene3D" id="1.20.1530.20">
    <property type="match status" value="1"/>
</dbReference>
<organism evidence="6 7">
    <name type="scientific">Aquiflexum gelatinilyticum</name>
    <dbReference type="NCBI Taxonomy" id="2961943"/>
    <lineage>
        <taxon>Bacteria</taxon>
        <taxon>Pseudomonadati</taxon>
        <taxon>Bacteroidota</taxon>
        <taxon>Cytophagia</taxon>
        <taxon>Cytophagales</taxon>
        <taxon>Cyclobacteriaceae</taxon>
        <taxon>Aquiflexum</taxon>
    </lineage>
</organism>
<dbReference type="Proteomes" id="UP001142175">
    <property type="component" value="Unassembled WGS sequence"/>
</dbReference>
<dbReference type="AlphaFoldDB" id="A0A9X2P746"/>
<evidence type="ECO:0000313" key="6">
    <source>
        <dbReference type="EMBL" id="MCR9017396.1"/>
    </source>
</evidence>
<feature type="transmembrane region" description="Helical" evidence="5">
    <location>
        <begin position="210"/>
        <end position="233"/>
    </location>
</feature>
<dbReference type="EMBL" id="JANSUY010000029">
    <property type="protein sequence ID" value="MCR9017396.1"/>
    <property type="molecule type" value="Genomic_DNA"/>
</dbReference>
<proteinExistence type="predicted"/>
<keyword evidence="3 5" id="KW-1133">Transmembrane helix</keyword>
<evidence type="ECO:0000256" key="2">
    <source>
        <dbReference type="ARBA" id="ARBA00022692"/>
    </source>
</evidence>